<sequence length="151" mass="16708">MATGGDLMRMQLFLAEVIHLVLLLVWGWRPELRMVARVEEEDGGLKVEAKRGDEREREDSTARLGEVVVGTVRRRRLGDGDKGEEGGESAAKSAGRWLSEVEQNKSITMNINPLTYLRVIAAGKMKAIHTAAVAPDANDRWAKVKRGPTCQ</sequence>
<feature type="transmembrane region" description="Helical" evidence="2">
    <location>
        <begin position="12"/>
        <end position="28"/>
    </location>
</feature>
<keyword evidence="2" id="KW-0812">Transmembrane</keyword>
<evidence type="ECO:0000313" key="4">
    <source>
        <dbReference type="Proteomes" id="UP000006591"/>
    </source>
</evidence>
<dbReference type="Gramene" id="ONIVA06G12450.1">
    <property type="protein sequence ID" value="ONIVA06G12450.1"/>
    <property type="gene ID" value="ONIVA06G12450"/>
</dbReference>
<dbReference type="EnsemblPlants" id="ONIVA06G12450.1">
    <property type="protein sequence ID" value="ONIVA06G12450.1"/>
    <property type="gene ID" value="ONIVA06G12450"/>
</dbReference>
<dbReference type="AlphaFoldDB" id="A0A0E0HP04"/>
<protein>
    <submittedName>
        <fullName evidence="3">Uncharacterized protein</fullName>
    </submittedName>
</protein>
<reference evidence="3" key="1">
    <citation type="submission" date="2015-04" db="UniProtKB">
        <authorList>
            <consortium name="EnsemblPlants"/>
        </authorList>
    </citation>
    <scope>IDENTIFICATION</scope>
    <source>
        <strain evidence="3">SL10</strain>
    </source>
</reference>
<keyword evidence="4" id="KW-1185">Reference proteome</keyword>
<proteinExistence type="predicted"/>
<reference evidence="3" key="2">
    <citation type="submission" date="2018-04" db="EMBL/GenBank/DDBJ databases">
        <title>OnivRS2 (Oryza nivara Reference Sequence Version 2).</title>
        <authorList>
            <person name="Zhang J."/>
            <person name="Kudrna D."/>
            <person name="Lee S."/>
            <person name="Talag J."/>
            <person name="Rajasekar S."/>
            <person name="Welchert J."/>
            <person name="Hsing Y.-I."/>
            <person name="Wing R.A."/>
        </authorList>
    </citation>
    <scope>NUCLEOTIDE SEQUENCE [LARGE SCALE GENOMIC DNA]</scope>
    <source>
        <strain evidence="3">SL10</strain>
    </source>
</reference>
<feature type="region of interest" description="Disordered" evidence="1">
    <location>
        <begin position="75"/>
        <end position="96"/>
    </location>
</feature>
<keyword evidence="2" id="KW-1133">Transmembrane helix</keyword>
<accession>A0A0E0HP04</accession>
<dbReference type="HOGENOM" id="CLU_1734420_0_0_1"/>
<evidence type="ECO:0000256" key="2">
    <source>
        <dbReference type="SAM" id="Phobius"/>
    </source>
</evidence>
<name>A0A0E0HP04_ORYNI</name>
<organism evidence="3">
    <name type="scientific">Oryza nivara</name>
    <name type="common">Indian wild rice</name>
    <name type="synonym">Oryza sativa f. spontanea</name>
    <dbReference type="NCBI Taxonomy" id="4536"/>
    <lineage>
        <taxon>Eukaryota</taxon>
        <taxon>Viridiplantae</taxon>
        <taxon>Streptophyta</taxon>
        <taxon>Embryophyta</taxon>
        <taxon>Tracheophyta</taxon>
        <taxon>Spermatophyta</taxon>
        <taxon>Magnoliopsida</taxon>
        <taxon>Liliopsida</taxon>
        <taxon>Poales</taxon>
        <taxon>Poaceae</taxon>
        <taxon>BOP clade</taxon>
        <taxon>Oryzoideae</taxon>
        <taxon>Oryzeae</taxon>
        <taxon>Oryzinae</taxon>
        <taxon>Oryza</taxon>
    </lineage>
</organism>
<dbReference type="Proteomes" id="UP000006591">
    <property type="component" value="Chromosome 6"/>
</dbReference>
<evidence type="ECO:0000256" key="1">
    <source>
        <dbReference type="SAM" id="MobiDB-lite"/>
    </source>
</evidence>
<keyword evidence="2" id="KW-0472">Membrane</keyword>
<evidence type="ECO:0000313" key="3">
    <source>
        <dbReference type="EnsemblPlants" id="ONIVA06G12450.1"/>
    </source>
</evidence>